<dbReference type="PROSITE" id="PS50893">
    <property type="entry name" value="ABC_TRANSPORTER_2"/>
    <property type="match status" value="1"/>
</dbReference>
<accession>A0A4V2EZH6</accession>
<dbReference type="NCBIfam" id="TIGR02857">
    <property type="entry name" value="CydD"/>
    <property type="match status" value="1"/>
</dbReference>
<dbReference type="InterPro" id="IPR027417">
    <property type="entry name" value="P-loop_NTPase"/>
</dbReference>
<dbReference type="GO" id="GO:0016887">
    <property type="term" value="F:ATP hydrolysis activity"/>
    <property type="evidence" value="ECO:0007669"/>
    <property type="project" value="InterPro"/>
</dbReference>
<organism evidence="11 12">
    <name type="scientific">Agromyces ramosus</name>
    <dbReference type="NCBI Taxonomy" id="33879"/>
    <lineage>
        <taxon>Bacteria</taxon>
        <taxon>Bacillati</taxon>
        <taxon>Actinomycetota</taxon>
        <taxon>Actinomycetes</taxon>
        <taxon>Micrococcales</taxon>
        <taxon>Microbacteriaceae</taxon>
        <taxon>Agromyces</taxon>
    </lineage>
</organism>
<dbReference type="RefSeq" id="WP_130353100.1">
    <property type="nucleotide sequence ID" value="NZ_SGWY01000002.1"/>
</dbReference>
<dbReference type="Pfam" id="PF00005">
    <property type="entry name" value="ABC_tran"/>
    <property type="match status" value="1"/>
</dbReference>
<feature type="transmembrane region" description="Helical" evidence="8">
    <location>
        <begin position="238"/>
        <end position="266"/>
    </location>
</feature>
<comment type="caution">
    <text evidence="11">The sequence shown here is derived from an EMBL/GenBank/DDBJ whole genome shotgun (WGS) entry which is preliminary data.</text>
</comment>
<feature type="domain" description="ABC transporter" evidence="9">
    <location>
        <begin position="356"/>
        <end position="560"/>
    </location>
</feature>
<dbReference type="GO" id="GO:0140359">
    <property type="term" value="F:ABC-type transporter activity"/>
    <property type="evidence" value="ECO:0007669"/>
    <property type="project" value="InterPro"/>
</dbReference>
<reference evidence="11 12" key="1">
    <citation type="submission" date="2019-02" db="EMBL/GenBank/DDBJ databases">
        <title>Genomic Encyclopedia of Type Strains, Phase IV (KMG-IV): sequencing the most valuable type-strain genomes for metagenomic binning, comparative biology and taxonomic classification.</title>
        <authorList>
            <person name="Goeker M."/>
        </authorList>
    </citation>
    <scope>NUCLEOTIDE SEQUENCE [LARGE SCALE GENOMIC DNA]</scope>
    <source>
        <strain evidence="11 12">DSM 43045</strain>
    </source>
</reference>
<keyword evidence="3" id="KW-0547">Nucleotide-binding</keyword>
<dbReference type="PANTHER" id="PTHR24221">
    <property type="entry name" value="ATP-BINDING CASSETTE SUB-FAMILY B"/>
    <property type="match status" value="1"/>
</dbReference>
<protein>
    <submittedName>
        <fullName evidence="11">ATP-binding cassette subfamily C protein CydD</fullName>
    </submittedName>
</protein>
<evidence type="ECO:0000256" key="5">
    <source>
        <dbReference type="ARBA" id="ARBA00022989"/>
    </source>
</evidence>
<evidence type="ECO:0000256" key="4">
    <source>
        <dbReference type="ARBA" id="ARBA00022840"/>
    </source>
</evidence>
<dbReference type="Gene3D" id="1.20.1560.10">
    <property type="entry name" value="ABC transporter type 1, transmembrane domain"/>
    <property type="match status" value="1"/>
</dbReference>
<dbReference type="GO" id="GO:0042883">
    <property type="term" value="P:cysteine transport"/>
    <property type="evidence" value="ECO:0007669"/>
    <property type="project" value="InterPro"/>
</dbReference>
<dbReference type="InterPro" id="IPR036640">
    <property type="entry name" value="ABC1_TM_sf"/>
</dbReference>
<dbReference type="EMBL" id="SGWY01000002">
    <property type="protein sequence ID" value="RZS66520.1"/>
    <property type="molecule type" value="Genomic_DNA"/>
</dbReference>
<evidence type="ECO:0000256" key="6">
    <source>
        <dbReference type="ARBA" id="ARBA00023136"/>
    </source>
</evidence>
<feature type="transmembrane region" description="Helical" evidence="8">
    <location>
        <begin position="160"/>
        <end position="183"/>
    </location>
</feature>
<dbReference type="SMART" id="SM00382">
    <property type="entry name" value="AAA"/>
    <property type="match status" value="1"/>
</dbReference>
<feature type="transmembrane region" description="Helical" evidence="8">
    <location>
        <begin position="56"/>
        <end position="77"/>
    </location>
</feature>
<evidence type="ECO:0000313" key="11">
    <source>
        <dbReference type="EMBL" id="RZS66520.1"/>
    </source>
</evidence>
<feature type="compositionally biased region" description="Low complexity" evidence="7">
    <location>
        <begin position="327"/>
        <end position="342"/>
    </location>
</feature>
<dbReference type="InterPro" id="IPR039421">
    <property type="entry name" value="Type_1_exporter"/>
</dbReference>
<dbReference type="SUPFAM" id="SSF52540">
    <property type="entry name" value="P-loop containing nucleoside triphosphate hydrolases"/>
    <property type="match status" value="1"/>
</dbReference>
<dbReference type="InterPro" id="IPR003439">
    <property type="entry name" value="ABC_transporter-like_ATP-bd"/>
</dbReference>
<evidence type="ECO:0000256" key="3">
    <source>
        <dbReference type="ARBA" id="ARBA00022741"/>
    </source>
</evidence>
<sequence length="560" mass="57288">MKPLDPRLVRRSRAARWFLLAGGALAVAQAAAVIVFASALASLVAGFVDGMRMPQAWPLLATLVAAASARAGAAWLWDLVGSAGAMRVKAELRSELLAALEARPGGVPGFPTARVATLLGPGLDALDEYFGRYLPQLVLTLVATPAFVVAAWIADPLSGLVLVIVLPLIPVFMALIGMATAAVQRRQWDSLAALSRGFLEVVGGLSTLMVFGRAERQAARIRAVTDEYRRGTMKVLRITFLSGFTLELAASLSVALVAVSIGLRLVAGDMSLAPGLFVLVLAPEVFLPLRNVGAAFHASAAGVTASGDAFDLLAAARGSGPGAGERGAAPSDGVGASSAGPAGARPAAASAVHHGLVVEHLRVRRGARVVLDGFDLEARPGEVIAVTGASGSGKSSLLAALLGFADADGSITLAGRALAPGDRSSIAWAGQSPSLLGGTIASNVRLGDPDARPELLARALQLAGVELDPERVFGPAGGGLSGGQAQRVATARAMHRLLARHARLLLLDEPGSAQDPGREAVLGERLRELAADGHVVLVTTHRSGLAAAADRTIELEAVHA</sequence>
<keyword evidence="6 8" id="KW-0472">Membrane</keyword>
<evidence type="ECO:0000259" key="9">
    <source>
        <dbReference type="PROSITE" id="PS50893"/>
    </source>
</evidence>
<dbReference type="Proteomes" id="UP000293289">
    <property type="component" value="Unassembled WGS sequence"/>
</dbReference>
<dbReference type="Gene3D" id="3.40.50.300">
    <property type="entry name" value="P-loop containing nucleotide triphosphate hydrolases"/>
    <property type="match status" value="1"/>
</dbReference>
<keyword evidence="5 8" id="KW-1133">Transmembrane helix</keyword>
<dbReference type="Pfam" id="PF00664">
    <property type="entry name" value="ABC_membrane"/>
    <property type="match status" value="1"/>
</dbReference>
<dbReference type="InterPro" id="IPR003593">
    <property type="entry name" value="AAA+_ATPase"/>
</dbReference>
<keyword evidence="2 8" id="KW-0812">Transmembrane</keyword>
<dbReference type="PROSITE" id="PS50929">
    <property type="entry name" value="ABC_TM1F"/>
    <property type="match status" value="1"/>
</dbReference>
<dbReference type="SUPFAM" id="SSF90123">
    <property type="entry name" value="ABC transporter transmembrane region"/>
    <property type="match status" value="1"/>
</dbReference>
<dbReference type="InterPro" id="IPR014216">
    <property type="entry name" value="ABC_transptr_CydD"/>
</dbReference>
<keyword evidence="12" id="KW-1185">Reference proteome</keyword>
<evidence type="ECO:0000256" key="1">
    <source>
        <dbReference type="ARBA" id="ARBA00004651"/>
    </source>
</evidence>
<comment type="subcellular location">
    <subcellularLocation>
        <location evidence="1">Cell membrane</location>
        <topology evidence="1">Multi-pass membrane protein</topology>
    </subcellularLocation>
</comment>
<feature type="transmembrane region" description="Helical" evidence="8">
    <location>
        <begin position="133"/>
        <end position="154"/>
    </location>
</feature>
<evidence type="ECO:0000256" key="8">
    <source>
        <dbReference type="SAM" id="Phobius"/>
    </source>
</evidence>
<gene>
    <name evidence="11" type="ORF">EV187_2256</name>
</gene>
<name>A0A4V2EZH6_9MICO</name>
<evidence type="ECO:0000256" key="2">
    <source>
        <dbReference type="ARBA" id="ARBA00022692"/>
    </source>
</evidence>
<feature type="region of interest" description="Disordered" evidence="7">
    <location>
        <begin position="323"/>
        <end position="342"/>
    </location>
</feature>
<evidence type="ECO:0000256" key="7">
    <source>
        <dbReference type="SAM" id="MobiDB-lite"/>
    </source>
</evidence>
<dbReference type="AlphaFoldDB" id="A0A4V2EZH6"/>
<dbReference type="PANTHER" id="PTHR24221:SF590">
    <property type="entry name" value="COMPONENT LINKED WITH THE ASSEMBLY OF CYTOCHROME' TRANSPORT TRANSMEMBRANE ATP-BINDING PROTEIN ABC TRANSPORTER CYDD-RELATED"/>
    <property type="match status" value="1"/>
</dbReference>
<feature type="domain" description="ABC transmembrane type-1" evidence="10">
    <location>
        <begin position="20"/>
        <end position="301"/>
    </location>
</feature>
<evidence type="ECO:0000259" key="10">
    <source>
        <dbReference type="PROSITE" id="PS50929"/>
    </source>
</evidence>
<dbReference type="OrthoDB" id="9806127at2"/>
<dbReference type="GO" id="GO:0005524">
    <property type="term" value="F:ATP binding"/>
    <property type="evidence" value="ECO:0007669"/>
    <property type="project" value="UniProtKB-KW"/>
</dbReference>
<proteinExistence type="predicted"/>
<keyword evidence="4 11" id="KW-0067">ATP-binding</keyword>
<dbReference type="CDD" id="cd18584">
    <property type="entry name" value="ABC_6TM_AarD_CydD"/>
    <property type="match status" value="1"/>
</dbReference>
<dbReference type="GO" id="GO:0005886">
    <property type="term" value="C:plasma membrane"/>
    <property type="evidence" value="ECO:0007669"/>
    <property type="project" value="UniProtKB-SubCell"/>
</dbReference>
<dbReference type="InterPro" id="IPR011527">
    <property type="entry name" value="ABC1_TM_dom"/>
</dbReference>
<evidence type="ECO:0000313" key="12">
    <source>
        <dbReference type="Proteomes" id="UP000293289"/>
    </source>
</evidence>